<organism evidence="10 11">
    <name type="scientific">Amanita muscaria (strain Koide BX008)</name>
    <dbReference type="NCBI Taxonomy" id="946122"/>
    <lineage>
        <taxon>Eukaryota</taxon>
        <taxon>Fungi</taxon>
        <taxon>Dikarya</taxon>
        <taxon>Basidiomycota</taxon>
        <taxon>Agaricomycotina</taxon>
        <taxon>Agaricomycetes</taxon>
        <taxon>Agaricomycetidae</taxon>
        <taxon>Agaricales</taxon>
        <taxon>Pluteineae</taxon>
        <taxon>Amanitaceae</taxon>
        <taxon>Amanita</taxon>
    </lineage>
</organism>
<evidence type="ECO:0000256" key="8">
    <source>
        <dbReference type="SAM" id="Phobius"/>
    </source>
</evidence>
<gene>
    <name evidence="10" type="ORF">M378DRAFT_187584</name>
</gene>
<feature type="region of interest" description="Disordered" evidence="7">
    <location>
        <begin position="1"/>
        <end position="20"/>
    </location>
</feature>
<accession>A0A0C2WWU5</accession>
<feature type="transmembrane region" description="Helical" evidence="8">
    <location>
        <begin position="30"/>
        <end position="49"/>
    </location>
</feature>
<feature type="transmembrane region" description="Helical" evidence="8">
    <location>
        <begin position="221"/>
        <end position="241"/>
    </location>
</feature>
<evidence type="ECO:0000256" key="7">
    <source>
        <dbReference type="SAM" id="MobiDB-lite"/>
    </source>
</evidence>
<dbReference type="HOGENOM" id="CLU_007946_12_1_1"/>
<proteinExistence type="predicted"/>
<dbReference type="InParanoid" id="A0A0C2WWU5"/>
<dbReference type="Proteomes" id="UP000054549">
    <property type="component" value="Unassembled WGS sequence"/>
</dbReference>
<name>A0A0C2WWU5_AMAMK</name>
<feature type="transmembrane region" description="Helical" evidence="8">
    <location>
        <begin position="393"/>
        <end position="418"/>
    </location>
</feature>
<evidence type="ECO:0000256" key="1">
    <source>
        <dbReference type="ARBA" id="ARBA00004141"/>
    </source>
</evidence>
<evidence type="ECO:0000256" key="4">
    <source>
        <dbReference type="ARBA" id="ARBA00022970"/>
    </source>
</evidence>
<feature type="transmembrane region" description="Helical" evidence="8">
    <location>
        <begin position="262"/>
        <end position="283"/>
    </location>
</feature>
<dbReference type="PIRSF" id="PIRSF006060">
    <property type="entry name" value="AA_transporter"/>
    <property type="match status" value="1"/>
</dbReference>
<dbReference type="GO" id="GO:0015171">
    <property type="term" value="F:amino acid transmembrane transporter activity"/>
    <property type="evidence" value="ECO:0007669"/>
    <property type="project" value="TreeGrafter"/>
</dbReference>
<dbReference type="EMBL" id="KN818286">
    <property type="protein sequence ID" value="KIL61291.1"/>
    <property type="molecule type" value="Genomic_DNA"/>
</dbReference>
<evidence type="ECO:0000313" key="10">
    <source>
        <dbReference type="EMBL" id="KIL61291.1"/>
    </source>
</evidence>
<dbReference type="PANTHER" id="PTHR43341">
    <property type="entry name" value="AMINO ACID PERMEASE"/>
    <property type="match status" value="1"/>
</dbReference>
<feature type="transmembrane region" description="Helical" evidence="8">
    <location>
        <begin position="359"/>
        <end position="381"/>
    </location>
</feature>
<evidence type="ECO:0000259" key="9">
    <source>
        <dbReference type="Pfam" id="PF00324"/>
    </source>
</evidence>
<feature type="transmembrane region" description="Helical" evidence="8">
    <location>
        <begin position="439"/>
        <end position="460"/>
    </location>
</feature>
<dbReference type="STRING" id="946122.A0A0C2WWU5"/>
<evidence type="ECO:0000256" key="3">
    <source>
        <dbReference type="ARBA" id="ARBA00022692"/>
    </source>
</evidence>
<dbReference type="Gene3D" id="1.20.1740.10">
    <property type="entry name" value="Amino acid/polyamine transporter I"/>
    <property type="match status" value="1"/>
</dbReference>
<sequence length="525" mass="57921">MAQSLKDEAGNSDRVRDQTHRRLKPRHIELIGIGGTIGTVLFVQIGAGLTKGGPASLLLAFMLWSTVVLAVNNCSSEMVTWIPISSPFIRFADHFADPALGFAAGINFFIFLAALVPFEITALTIVLKFWTDKIPVPAIVVIVLVSYAVLNCLAVRYYGESEFWLALGKILLIIGLILFTFITMVGGNPLRDVYGFRYWDPSKVPGAPFAEYIGTGALGRFMGFLACLTQASMTIGGPEYVAMTAGEAMMPRTTLPRAFRTVFYRLAAFFILGSLCVGIVVPYSDPELISAILNAKPGAATSPYVIAMERMHIPFLPHVVNAVVLTSIFSAGNSFVYGASRTLYGLALERKVPRFFLKCTSSGVPIACVGLTLAISCLSFLQVSNNSAVVLQWLLNLVAASALLNYAIMAFTYIRFYNALRLQGVSRSSLPHRTSWQPWCAYYTICGCLIMVLVNGYTVFLPGRWNTLSFVFSYAMVGVVPVLYVIWKVLFRTQWRKLKEITFLDAERREVDEYEQTECSTADKT</sequence>
<dbReference type="AlphaFoldDB" id="A0A0C2WWU5"/>
<feature type="domain" description="Amino acid permease/ SLC12A" evidence="9">
    <location>
        <begin position="27"/>
        <end position="498"/>
    </location>
</feature>
<dbReference type="InterPro" id="IPR004841">
    <property type="entry name" value="AA-permease/SLC12A_dom"/>
</dbReference>
<keyword evidence="5 8" id="KW-1133">Transmembrane helix</keyword>
<feature type="transmembrane region" description="Helical" evidence="8">
    <location>
        <begin position="136"/>
        <end position="158"/>
    </location>
</feature>
<keyword evidence="11" id="KW-1185">Reference proteome</keyword>
<evidence type="ECO:0000256" key="6">
    <source>
        <dbReference type="ARBA" id="ARBA00023136"/>
    </source>
</evidence>
<feature type="transmembrane region" description="Helical" evidence="8">
    <location>
        <begin position="318"/>
        <end position="338"/>
    </location>
</feature>
<comment type="subcellular location">
    <subcellularLocation>
        <location evidence="1">Membrane</location>
        <topology evidence="1">Multi-pass membrane protein</topology>
    </subcellularLocation>
</comment>
<keyword evidence="6 8" id="KW-0472">Membrane</keyword>
<feature type="transmembrane region" description="Helical" evidence="8">
    <location>
        <begin position="472"/>
        <end position="491"/>
    </location>
</feature>
<evidence type="ECO:0000313" key="11">
    <source>
        <dbReference type="Proteomes" id="UP000054549"/>
    </source>
</evidence>
<reference evidence="10 11" key="1">
    <citation type="submission" date="2014-04" db="EMBL/GenBank/DDBJ databases">
        <title>Evolutionary Origins and Diversification of the Mycorrhizal Mutualists.</title>
        <authorList>
            <consortium name="DOE Joint Genome Institute"/>
            <consortium name="Mycorrhizal Genomics Consortium"/>
            <person name="Kohler A."/>
            <person name="Kuo A."/>
            <person name="Nagy L.G."/>
            <person name="Floudas D."/>
            <person name="Copeland A."/>
            <person name="Barry K.W."/>
            <person name="Cichocki N."/>
            <person name="Veneault-Fourrey C."/>
            <person name="LaButti K."/>
            <person name="Lindquist E.A."/>
            <person name="Lipzen A."/>
            <person name="Lundell T."/>
            <person name="Morin E."/>
            <person name="Murat C."/>
            <person name="Riley R."/>
            <person name="Ohm R."/>
            <person name="Sun H."/>
            <person name="Tunlid A."/>
            <person name="Henrissat B."/>
            <person name="Grigoriev I.V."/>
            <person name="Hibbett D.S."/>
            <person name="Martin F."/>
        </authorList>
    </citation>
    <scope>NUCLEOTIDE SEQUENCE [LARGE SCALE GENOMIC DNA]</scope>
    <source>
        <strain evidence="10 11">Koide BX008</strain>
    </source>
</reference>
<evidence type="ECO:0000256" key="2">
    <source>
        <dbReference type="ARBA" id="ARBA00022448"/>
    </source>
</evidence>
<dbReference type="PANTHER" id="PTHR43341:SF15">
    <property type="entry name" value="GENERAL AMINO ACID PERMEASE AGP2"/>
    <property type="match status" value="1"/>
</dbReference>
<keyword evidence="2" id="KW-0813">Transport</keyword>
<feature type="transmembrane region" description="Helical" evidence="8">
    <location>
        <begin position="170"/>
        <end position="190"/>
    </location>
</feature>
<feature type="transmembrane region" description="Helical" evidence="8">
    <location>
        <begin position="55"/>
        <end position="74"/>
    </location>
</feature>
<dbReference type="Pfam" id="PF00324">
    <property type="entry name" value="AA_permease"/>
    <property type="match status" value="1"/>
</dbReference>
<keyword evidence="4" id="KW-0029">Amino-acid transport</keyword>
<dbReference type="GO" id="GO:0016020">
    <property type="term" value="C:membrane"/>
    <property type="evidence" value="ECO:0007669"/>
    <property type="project" value="UniProtKB-SubCell"/>
</dbReference>
<evidence type="ECO:0000256" key="5">
    <source>
        <dbReference type="ARBA" id="ARBA00022989"/>
    </source>
</evidence>
<keyword evidence="3 8" id="KW-0812">Transmembrane</keyword>
<dbReference type="OrthoDB" id="10062876at2759"/>
<protein>
    <recommendedName>
        <fullName evidence="9">Amino acid permease/ SLC12A domain-containing protein</fullName>
    </recommendedName>
</protein>
<dbReference type="FunFam" id="1.20.1740.10:FF:000006">
    <property type="entry name" value="General amino acid permease"/>
    <property type="match status" value="1"/>
</dbReference>
<feature type="transmembrane region" description="Helical" evidence="8">
    <location>
        <begin position="95"/>
        <end position="116"/>
    </location>
</feature>
<dbReference type="InterPro" id="IPR050524">
    <property type="entry name" value="APC_YAT"/>
</dbReference>